<accession>A0A0R3N448</accession>
<dbReference type="AlphaFoldDB" id="A0A0R3N448"/>
<comment type="caution">
    <text evidence="1">The sequence shown here is derived from an EMBL/GenBank/DDBJ whole genome shotgun (WGS) entry which is preliminary data.</text>
</comment>
<dbReference type="EMBL" id="LLYB01000036">
    <property type="protein sequence ID" value="KRR27272.1"/>
    <property type="molecule type" value="Genomic_DNA"/>
</dbReference>
<proteinExistence type="predicted"/>
<reference evidence="1 2" key="1">
    <citation type="submission" date="2014-03" db="EMBL/GenBank/DDBJ databases">
        <title>Bradyrhizobium valentinum sp. nov., isolated from effective nodules of Lupinus mariae-josephae, a lupine endemic of basic-lime soils in Eastern Spain.</title>
        <authorList>
            <person name="Duran D."/>
            <person name="Rey L."/>
            <person name="Navarro A."/>
            <person name="Busquets A."/>
            <person name="Imperial J."/>
            <person name="Ruiz-Argueso T."/>
        </authorList>
    </citation>
    <scope>NUCLEOTIDE SEQUENCE [LARGE SCALE GENOMIC DNA]</scope>
    <source>
        <strain evidence="1 2">CCBAU 23086</strain>
    </source>
</reference>
<evidence type="ECO:0000313" key="2">
    <source>
        <dbReference type="Proteomes" id="UP000051660"/>
    </source>
</evidence>
<sequence length="145" mass="16011">MPEYISGIERARAMGWFRKDSQPDIWEIAGDEPLDDIAAAHRIRDICAAAGAIAEKMAAGGRDAEKDRAVDAARYQAAIKYALEIAMKISDDAMRDVSLGQIIRLCVKVDHLKTARVLVRAIHSERTRAELMADHPVLRDQDAAS</sequence>
<gene>
    <name evidence="1" type="ORF">CQ14_34280</name>
</gene>
<dbReference type="RefSeq" id="WP_057856507.1">
    <property type="nucleotide sequence ID" value="NZ_LLYB01000036.1"/>
</dbReference>
<evidence type="ECO:0000313" key="1">
    <source>
        <dbReference type="EMBL" id="KRR27272.1"/>
    </source>
</evidence>
<protein>
    <submittedName>
        <fullName evidence="1">Uncharacterized protein</fullName>
    </submittedName>
</protein>
<name>A0A0R3N448_9BRAD</name>
<dbReference type="Proteomes" id="UP000051660">
    <property type="component" value="Unassembled WGS sequence"/>
</dbReference>
<organism evidence="1 2">
    <name type="scientific">Bradyrhizobium lablabi</name>
    <dbReference type="NCBI Taxonomy" id="722472"/>
    <lineage>
        <taxon>Bacteria</taxon>
        <taxon>Pseudomonadati</taxon>
        <taxon>Pseudomonadota</taxon>
        <taxon>Alphaproteobacteria</taxon>
        <taxon>Hyphomicrobiales</taxon>
        <taxon>Nitrobacteraceae</taxon>
        <taxon>Bradyrhizobium</taxon>
    </lineage>
</organism>